<feature type="transmembrane region" description="Helical" evidence="11">
    <location>
        <begin position="133"/>
        <end position="161"/>
    </location>
</feature>
<comment type="similarity">
    <text evidence="3">Belongs to the peptidase M50B family.</text>
</comment>
<dbReference type="InterPro" id="IPR041489">
    <property type="entry name" value="PDZ_6"/>
</dbReference>
<protein>
    <submittedName>
        <fullName evidence="14">Zinc metalloprotease</fullName>
    </submittedName>
</protein>
<dbReference type="OrthoDB" id="9782003at2"/>
<dbReference type="Gene3D" id="2.30.42.10">
    <property type="match status" value="1"/>
</dbReference>
<dbReference type="GO" id="GO:0004222">
    <property type="term" value="F:metalloendopeptidase activity"/>
    <property type="evidence" value="ECO:0007669"/>
    <property type="project" value="InterPro"/>
</dbReference>
<dbReference type="GO" id="GO:0006508">
    <property type="term" value="P:proteolysis"/>
    <property type="evidence" value="ECO:0007669"/>
    <property type="project" value="UniProtKB-KW"/>
</dbReference>
<feature type="transmembrane region" description="Helical" evidence="11">
    <location>
        <begin position="403"/>
        <end position="427"/>
    </location>
</feature>
<evidence type="ECO:0000256" key="4">
    <source>
        <dbReference type="ARBA" id="ARBA00022670"/>
    </source>
</evidence>
<feature type="transmembrane region" description="Helical" evidence="11">
    <location>
        <begin position="6"/>
        <end position="24"/>
    </location>
</feature>
<dbReference type="SUPFAM" id="SSF50156">
    <property type="entry name" value="PDZ domain-like"/>
    <property type="match status" value="1"/>
</dbReference>
<feature type="domain" description="Peptidase M50" evidence="12">
    <location>
        <begin position="13"/>
        <end position="388"/>
    </location>
</feature>
<keyword evidence="5 11" id="KW-0812">Transmembrane</keyword>
<comment type="subcellular location">
    <subcellularLocation>
        <location evidence="2">Membrane</location>
        <topology evidence="2">Multi-pass membrane protein</topology>
    </subcellularLocation>
</comment>
<evidence type="ECO:0000259" key="12">
    <source>
        <dbReference type="Pfam" id="PF02163"/>
    </source>
</evidence>
<evidence type="ECO:0000259" key="13">
    <source>
        <dbReference type="Pfam" id="PF17820"/>
    </source>
</evidence>
<gene>
    <name evidence="14" type="ORF">AERYTH_07560</name>
</gene>
<comment type="cofactor">
    <cofactor evidence="1">
        <name>Zn(2+)</name>
        <dbReference type="ChEBI" id="CHEBI:29105"/>
    </cofactor>
</comment>
<proteinExistence type="inferred from homology"/>
<organism evidence="14 15">
    <name type="scientific">Aeromicrobium erythreum</name>
    <dbReference type="NCBI Taxonomy" id="2041"/>
    <lineage>
        <taxon>Bacteria</taxon>
        <taxon>Bacillati</taxon>
        <taxon>Actinomycetota</taxon>
        <taxon>Actinomycetes</taxon>
        <taxon>Propionibacteriales</taxon>
        <taxon>Nocardioidaceae</taxon>
        <taxon>Aeromicrobium</taxon>
    </lineage>
</organism>
<keyword evidence="6" id="KW-0378">Hydrolase</keyword>
<evidence type="ECO:0000313" key="14">
    <source>
        <dbReference type="EMBL" id="ALX04559.1"/>
    </source>
</evidence>
<sequence>MTALIYTLGVVVFVLGVIASIALHELGHMVPAKKFGIKVTQYFVGFGNTIWSVKRGETEYGIKSIPLGGYVKLVGMLPPERRDGVAADPHEVRATSTGLFTQLVSDARHAEHELIEDDDLDRLFYRKPWWQKLIVMAGGPLVNVAIAVVLFAVVLMGFGALTPTTTVQAVSDCAITDAEAGRACTDADPVTPAKQAGLQPGDRFVSFNGERITSWEQLSGLIRANGDREARLVVDRDGREVSADVPTAVLARTSLDDPQRTEKVGFLGVTPTETMQRQGPGAVVDVMGEQVAATASAIAHLPVRMVEVTKAAFGAERPADGPISVVGASRVAGELVTVDEPSWAERAQRLLALLASLNLFLALFNFIPLLPLDGGHIAGALWEAVRRGWARLRRRPDPGYVDVARMLPVAYVVGGILMVMSVILIYADIVNPVSIS</sequence>
<evidence type="ECO:0000256" key="2">
    <source>
        <dbReference type="ARBA" id="ARBA00004141"/>
    </source>
</evidence>
<evidence type="ECO:0000256" key="7">
    <source>
        <dbReference type="ARBA" id="ARBA00022833"/>
    </source>
</evidence>
<keyword evidence="4 14" id="KW-0645">Protease</keyword>
<dbReference type="RefSeq" id="WP_067856699.1">
    <property type="nucleotide sequence ID" value="NZ_CP011502.1"/>
</dbReference>
<evidence type="ECO:0000256" key="8">
    <source>
        <dbReference type="ARBA" id="ARBA00022989"/>
    </source>
</evidence>
<dbReference type="Pfam" id="PF17820">
    <property type="entry name" value="PDZ_6"/>
    <property type="match status" value="1"/>
</dbReference>
<evidence type="ECO:0000256" key="9">
    <source>
        <dbReference type="ARBA" id="ARBA00023049"/>
    </source>
</evidence>
<dbReference type="CDD" id="cd06163">
    <property type="entry name" value="S2P-M50_PDZ_RseP-like"/>
    <property type="match status" value="1"/>
</dbReference>
<keyword evidence="10 11" id="KW-0472">Membrane</keyword>
<dbReference type="KEGG" id="aer:AERYTH_07560"/>
<evidence type="ECO:0000256" key="11">
    <source>
        <dbReference type="SAM" id="Phobius"/>
    </source>
</evidence>
<dbReference type="Pfam" id="PF02163">
    <property type="entry name" value="Peptidase_M50"/>
    <property type="match status" value="1"/>
</dbReference>
<reference evidence="14 15" key="1">
    <citation type="journal article" date="1991" name="Int. J. Syst. Bacteriol.">
        <title>Description of the erythromycin-producing bacterium Arthrobacter sp. strain NRRL B-3381 as Aeromicrobium erythreum gen. nov., sp. nov.</title>
        <authorList>
            <person name="Miller E.S."/>
            <person name="Woese C.R."/>
            <person name="Brenner S."/>
        </authorList>
    </citation>
    <scope>NUCLEOTIDE SEQUENCE [LARGE SCALE GENOMIC DNA]</scope>
    <source>
        <strain evidence="14 15">AR18</strain>
    </source>
</reference>
<keyword evidence="9 14" id="KW-0482">Metalloprotease</keyword>
<dbReference type="STRING" id="2041.AERYTH_07560"/>
<dbReference type="PATRIC" id="fig|2041.4.peg.1585"/>
<evidence type="ECO:0000313" key="15">
    <source>
        <dbReference type="Proteomes" id="UP000067689"/>
    </source>
</evidence>
<dbReference type="EMBL" id="CP011502">
    <property type="protein sequence ID" value="ALX04559.1"/>
    <property type="molecule type" value="Genomic_DNA"/>
</dbReference>
<keyword evidence="15" id="KW-1185">Reference proteome</keyword>
<dbReference type="PANTHER" id="PTHR42837">
    <property type="entry name" value="REGULATOR OF SIGMA-E PROTEASE RSEP"/>
    <property type="match status" value="1"/>
</dbReference>
<dbReference type="PANTHER" id="PTHR42837:SF2">
    <property type="entry name" value="MEMBRANE METALLOPROTEASE ARASP2, CHLOROPLASTIC-RELATED"/>
    <property type="match status" value="1"/>
</dbReference>
<dbReference type="AlphaFoldDB" id="A0A0U4C0M4"/>
<keyword evidence="8 11" id="KW-1133">Transmembrane helix</keyword>
<evidence type="ECO:0000256" key="1">
    <source>
        <dbReference type="ARBA" id="ARBA00001947"/>
    </source>
</evidence>
<accession>A0A0U4C0M4</accession>
<dbReference type="InterPro" id="IPR004387">
    <property type="entry name" value="Pept_M50_Zn"/>
</dbReference>
<dbReference type="InterPro" id="IPR008915">
    <property type="entry name" value="Peptidase_M50"/>
</dbReference>
<dbReference type="InterPro" id="IPR036034">
    <property type="entry name" value="PDZ_sf"/>
</dbReference>
<evidence type="ECO:0000256" key="6">
    <source>
        <dbReference type="ARBA" id="ARBA00022801"/>
    </source>
</evidence>
<keyword evidence="7" id="KW-0862">Zinc</keyword>
<feature type="transmembrane region" description="Helical" evidence="11">
    <location>
        <begin position="359"/>
        <end position="382"/>
    </location>
</feature>
<dbReference type="Proteomes" id="UP000067689">
    <property type="component" value="Chromosome"/>
</dbReference>
<evidence type="ECO:0000256" key="10">
    <source>
        <dbReference type="ARBA" id="ARBA00023136"/>
    </source>
</evidence>
<name>A0A0U4C0M4_9ACTN</name>
<dbReference type="GO" id="GO:0016020">
    <property type="term" value="C:membrane"/>
    <property type="evidence" value="ECO:0007669"/>
    <property type="project" value="UniProtKB-SubCell"/>
</dbReference>
<evidence type="ECO:0000256" key="3">
    <source>
        <dbReference type="ARBA" id="ARBA00007931"/>
    </source>
</evidence>
<feature type="domain" description="PDZ" evidence="13">
    <location>
        <begin position="186"/>
        <end position="236"/>
    </location>
</feature>
<evidence type="ECO:0000256" key="5">
    <source>
        <dbReference type="ARBA" id="ARBA00022692"/>
    </source>
</evidence>